<dbReference type="AlphaFoldDB" id="A0A660C9S1"/>
<evidence type="ECO:0000313" key="2">
    <source>
        <dbReference type="EMBL" id="TWH20360.1"/>
    </source>
</evidence>
<reference evidence="2 3" key="1">
    <citation type="submission" date="2019-07" db="EMBL/GenBank/DDBJ databases">
        <title>R&amp;d 2014.</title>
        <authorList>
            <person name="Klenk H.-P."/>
        </authorList>
    </citation>
    <scope>NUCLEOTIDE SEQUENCE [LARGE SCALE GENOMIC DNA]</scope>
    <source>
        <strain evidence="2 3">DSM 43194</strain>
    </source>
</reference>
<sequence length="633" mass="67668">MSDGTLVTAAEIARLAGVGRAAVSNWRKRHPDFPEPVVGARGTPTFRLDEVQRWLRAHGKPAGLSPGDVVWQALDAGRGDTATVELAADVAAHLTGDRDVTLPESVRTALAEVGDVSPGEVIESLCTRTFDKQQRQHLVTPPPLAELMVELAGDTESVFDPACGAGNILRAAAESGAKTLLGQEIDIATARLARARLADDGDVEVVAGDALRDDAFAGRRCDAVVCDPPFGYRDWGHEELGLDARWEYGLPVKGEPELAWVQHCLAHASPDGAVVVALPASAAGRRSGRVIRQALLRRGALRAVIALPAGVLMSTGIALHLWVLRNPTEHGPGPVLLVDTSRHRPARRGQVDWSAINRDVLAAWEEFCAQGTVEEAAGRHRTVEPIDLLDEDVDVTPSRHLPQPLAEVDLEALERERGELARTLAELDDLLPTVRKATAVAGAYSTISELSRVGALTLRQRTGPLDAAEDGNGPRVLTGRDVATGREPALRYAGADPDELISLQPGDLVVPLVAAGDGTPTTMVVEVDDLVLGPNLSLLRVDGDKLDVHFLAGQLRANSRARALSTTASGVHRLDIRRAEVPVLPLARQRELGEAFRRLALFETRLRRAGDTGRHIATRLTTALADGTIEPAE</sequence>
<dbReference type="InterPro" id="IPR003356">
    <property type="entry name" value="DNA_methylase_A-5"/>
</dbReference>
<evidence type="ECO:0000259" key="1">
    <source>
        <dbReference type="Pfam" id="PF02384"/>
    </source>
</evidence>
<dbReference type="CDD" id="cd02440">
    <property type="entry name" value="AdoMet_MTases"/>
    <property type="match status" value="1"/>
</dbReference>
<evidence type="ECO:0000313" key="3">
    <source>
        <dbReference type="Proteomes" id="UP000317303"/>
    </source>
</evidence>
<keyword evidence="3" id="KW-1185">Reference proteome</keyword>
<dbReference type="RefSeq" id="WP_030532974.1">
    <property type="nucleotide sequence ID" value="NZ_JOIJ01000011.1"/>
</dbReference>
<name>A0A660C9S1_9PSEU</name>
<protein>
    <submittedName>
        <fullName evidence="2">N-6 DNA methylase</fullName>
    </submittedName>
</protein>
<dbReference type="InterPro" id="IPR052916">
    <property type="entry name" value="Type-I_RE_MTase_Subunit"/>
</dbReference>
<gene>
    <name evidence="2" type="ORF">JD82_02206</name>
</gene>
<dbReference type="Gene3D" id="3.40.50.150">
    <property type="entry name" value="Vaccinia Virus protein VP39"/>
    <property type="match status" value="1"/>
</dbReference>
<dbReference type="GO" id="GO:0032259">
    <property type="term" value="P:methylation"/>
    <property type="evidence" value="ECO:0007669"/>
    <property type="project" value="UniProtKB-KW"/>
</dbReference>
<dbReference type="GO" id="GO:0008170">
    <property type="term" value="F:N-methyltransferase activity"/>
    <property type="evidence" value="ECO:0007669"/>
    <property type="project" value="InterPro"/>
</dbReference>
<keyword evidence="2" id="KW-0808">Transferase</keyword>
<dbReference type="InterPro" id="IPR029063">
    <property type="entry name" value="SAM-dependent_MTases_sf"/>
</dbReference>
<dbReference type="PANTHER" id="PTHR42998:SF1">
    <property type="entry name" value="TYPE I RESTRICTION ENZYME HINDI METHYLASE SUBUNIT"/>
    <property type="match status" value="1"/>
</dbReference>
<proteinExistence type="predicted"/>
<dbReference type="GO" id="GO:0003677">
    <property type="term" value="F:DNA binding"/>
    <property type="evidence" value="ECO:0007669"/>
    <property type="project" value="InterPro"/>
</dbReference>
<accession>A0A660C9S1</accession>
<dbReference type="PANTHER" id="PTHR42998">
    <property type="entry name" value="TYPE I RESTRICTION ENZYME HINDVIIP M PROTEIN-RELATED"/>
    <property type="match status" value="1"/>
</dbReference>
<dbReference type="SUPFAM" id="SSF53335">
    <property type="entry name" value="S-adenosyl-L-methionine-dependent methyltransferases"/>
    <property type="match status" value="1"/>
</dbReference>
<dbReference type="OrthoDB" id="9784823at2"/>
<organism evidence="2 3">
    <name type="scientific">Prauserella rugosa</name>
    <dbReference type="NCBI Taxonomy" id="43354"/>
    <lineage>
        <taxon>Bacteria</taxon>
        <taxon>Bacillati</taxon>
        <taxon>Actinomycetota</taxon>
        <taxon>Actinomycetes</taxon>
        <taxon>Pseudonocardiales</taxon>
        <taxon>Pseudonocardiaceae</taxon>
        <taxon>Prauserella</taxon>
    </lineage>
</organism>
<dbReference type="Proteomes" id="UP000317303">
    <property type="component" value="Unassembled WGS sequence"/>
</dbReference>
<comment type="caution">
    <text evidence="2">The sequence shown here is derived from an EMBL/GenBank/DDBJ whole genome shotgun (WGS) entry which is preliminary data.</text>
</comment>
<keyword evidence="2" id="KW-0489">Methyltransferase</keyword>
<dbReference type="EMBL" id="VLJV01000001">
    <property type="protein sequence ID" value="TWH20360.1"/>
    <property type="molecule type" value="Genomic_DNA"/>
</dbReference>
<dbReference type="Pfam" id="PF02384">
    <property type="entry name" value="N6_Mtase"/>
    <property type="match status" value="1"/>
</dbReference>
<dbReference type="PRINTS" id="PR00507">
    <property type="entry name" value="N12N6MTFRASE"/>
</dbReference>
<feature type="domain" description="DNA methylase adenine-specific" evidence="1">
    <location>
        <begin position="137"/>
        <end position="348"/>
    </location>
</feature>